<feature type="region of interest" description="Disordered" evidence="3">
    <location>
        <begin position="1"/>
        <end position="42"/>
    </location>
</feature>
<reference evidence="5 6" key="1">
    <citation type="submission" date="2015-03" db="EMBL/GenBank/DDBJ databases">
        <title>Genomics and transcriptomics of the oil-accumulating basidiomycete yeast T. oleaginosus allow insights into substrate utilization and the diverse evolutionary trajectories of mating systems in fungi.</title>
        <authorList>
            <consortium name="DOE Joint Genome Institute"/>
            <person name="Kourist R."/>
            <person name="Kracht O."/>
            <person name="Bracharz F."/>
            <person name="Lipzen A."/>
            <person name="Nolan M."/>
            <person name="Ohm R."/>
            <person name="Grigoriev I."/>
            <person name="Sun S."/>
            <person name="Heitman J."/>
            <person name="Bruck T."/>
            <person name="Nowrousian M."/>
        </authorList>
    </citation>
    <scope>NUCLEOTIDE SEQUENCE [LARGE SCALE GENOMIC DNA]</scope>
    <source>
        <strain evidence="5 6">IBC0246</strain>
    </source>
</reference>
<dbReference type="CDD" id="cd00590">
    <property type="entry name" value="RRM_SF"/>
    <property type="match status" value="1"/>
</dbReference>
<keyword evidence="6" id="KW-1185">Reference proteome</keyword>
<dbReference type="SUPFAM" id="SSF54928">
    <property type="entry name" value="RNA-binding domain, RBD"/>
    <property type="match status" value="2"/>
</dbReference>
<dbReference type="Gene3D" id="3.30.70.330">
    <property type="match status" value="2"/>
</dbReference>
<protein>
    <recommendedName>
        <fullName evidence="4">RRM domain-containing protein</fullName>
    </recommendedName>
</protein>
<feature type="domain" description="RRM" evidence="4">
    <location>
        <begin position="48"/>
        <end position="126"/>
    </location>
</feature>
<feature type="compositionally biased region" description="Acidic residues" evidence="3">
    <location>
        <begin position="213"/>
        <end position="225"/>
    </location>
</feature>
<dbReference type="InterPro" id="IPR035979">
    <property type="entry name" value="RBD_domain_sf"/>
</dbReference>
<organism evidence="5 6">
    <name type="scientific">Cutaneotrichosporon oleaginosum</name>
    <dbReference type="NCBI Taxonomy" id="879819"/>
    <lineage>
        <taxon>Eukaryota</taxon>
        <taxon>Fungi</taxon>
        <taxon>Dikarya</taxon>
        <taxon>Basidiomycota</taxon>
        <taxon>Agaricomycotina</taxon>
        <taxon>Tremellomycetes</taxon>
        <taxon>Trichosporonales</taxon>
        <taxon>Trichosporonaceae</taxon>
        <taxon>Cutaneotrichosporon</taxon>
    </lineage>
</organism>
<evidence type="ECO:0000256" key="2">
    <source>
        <dbReference type="PROSITE-ProRule" id="PRU00176"/>
    </source>
</evidence>
<dbReference type="Proteomes" id="UP000053611">
    <property type="component" value="Unassembled WGS sequence"/>
</dbReference>
<feature type="compositionally biased region" description="Basic and acidic residues" evidence="3">
    <location>
        <begin position="374"/>
        <end position="404"/>
    </location>
</feature>
<evidence type="ECO:0000259" key="4">
    <source>
        <dbReference type="PROSITE" id="PS50102"/>
    </source>
</evidence>
<feature type="compositionally biased region" description="Basic and acidic residues" evidence="3">
    <location>
        <begin position="149"/>
        <end position="179"/>
    </location>
</feature>
<dbReference type="InterPro" id="IPR000504">
    <property type="entry name" value="RRM_dom"/>
</dbReference>
<evidence type="ECO:0000256" key="1">
    <source>
        <dbReference type="ARBA" id="ARBA00022884"/>
    </source>
</evidence>
<dbReference type="GO" id="GO:0005634">
    <property type="term" value="C:nucleus"/>
    <property type="evidence" value="ECO:0007669"/>
    <property type="project" value="TreeGrafter"/>
</dbReference>
<feature type="region of interest" description="Disordered" evidence="3">
    <location>
        <begin position="149"/>
        <end position="260"/>
    </location>
</feature>
<evidence type="ECO:0000256" key="3">
    <source>
        <dbReference type="SAM" id="MobiDB-lite"/>
    </source>
</evidence>
<dbReference type="EMBL" id="KQ087270">
    <property type="protein sequence ID" value="KLT39095.1"/>
    <property type="molecule type" value="Genomic_DNA"/>
</dbReference>
<dbReference type="Pfam" id="PF00076">
    <property type="entry name" value="RRM_1"/>
    <property type="match status" value="2"/>
</dbReference>
<feature type="compositionally biased region" description="Low complexity" evidence="3">
    <location>
        <begin position="1"/>
        <end position="39"/>
    </location>
</feature>
<feature type="compositionally biased region" description="Basic and acidic residues" evidence="3">
    <location>
        <begin position="238"/>
        <end position="258"/>
    </location>
</feature>
<feature type="domain" description="RRM" evidence="4">
    <location>
        <begin position="272"/>
        <end position="358"/>
    </location>
</feature>
<feature type="region of interest" description="Disordered" evidence="3">
    <location>
        <begin position="367"/>
        <end position="404"/>
    </location>
</feature>
<dbReference type="GO" id="GO:0003729">
    <property type="term" value="F:mRNA binding"/>
    <property type="evidence" value="ECO:0007669"/>
    <property type="project" value="TreeGrafter"/>
</dbReference>
<proteinExistence type="predicted"/>
<dbReference type="SMART" id="SM00360">
    <property type="entry name" value="RRM"/>
    <property type="match status" value="2"/>
</dbReference>
<dbReference type="InterPro" id="IPR050502">
    <property type="entry name" value="Euk_RNA-bind_prot"/>
</dbReference>
<dbReference type="GeneID" id="28987600"/>
<accession>A0A0J0XDC8</accession>
<dbReference type="PANTHER" id="PTHR48025">
    <property type="entry name" value="OS02G0815200 PROTEIN"/>
    <property type="match status" value="1"/>
</dbReference>
<dbReference type="PROSITE" id="PS50102">
    <property type="entry name" value="RRM"/>
    <property type="match status" value="2"/>
</dbReference>
<dbReference type="STRING" id="879819.A0A0J0XDC8"/>
<name>A0A0J0XDC8_9TREE</name>
<sequence length="404" mass="43288">MSAANAASPAAAAPNAAPAPATTSATAQAAAAPAAATATDSTEDYEGHRVYIGNLAFSATEEQIREHLAKVGGEITSVILPTRYKNRPAGYAFVTYKNEADATKVVEALNETEIGGRQVHLQLARSKEENAERRTALLEKRKEAKAAKVAKAKEVKEEKEAADTPAVDGEKSATRADKPQKKKKAAASKASSVLPLYVSKLTPSQSRRRRPEDGDETAVDDEAEAVDTPAKPSKPPKKAKEPKAKAENGDAADKEPKERKPRLVLTGEFSKNTVFVANLPFTVDDDGLSEIFTNLSIKVKSAHVIKGIRKLPGRRAFRGSKGFGFVVLEDEAQQVSAVEKVNGMEVQDRKITAKVAQEMKALEEIDNEMAQRNSKTDVKADAKADTKAEVKADTKTDAKVEATA</sequence>
<evidence type="ECO:0000313" key="6">
    <source>
        <dbReference type="Proteomes" id="UP000053611"/>
    </source>
</evidence>
<gene>
    <name evidence="5" type="ORF">CC85DRAFT_331010</name>
</gene>
<dbReference type="AlphaFoldDB" id="A0A0J0XDC8"/>
<dbReference type="InterPro" id="IPR012677">
    <property type="entry name" value="Nucleotide-bd_a/b_plait_sf"/>
</dbReference>
<dbReference type="PANTHER" id="PTHR48025:SF1">
    <property type="entry name" value="RRM DOMAIN-CONTAINING PROTEIN"/>
    <property type="match status" value="1"/>
</dbReference>
<keyword evidence="1 2" id="KW-0694">RNA-binding</keyword>
<evidence type="ECO:0000313" key="5">
    <source>
        <dbReference type="EMBL" id="KLT39095.1"/>
    </source>
</evidence>
<dbReference type="OrthoDB" id="439808at2759"/>